<evidence type="ECO:0000256" key="2">
    <source>
        <dbReference type="ARBA" id="ARBA00022801"/>
    </source>
</evidence>
<keyword evidence="6" id="KW-1185">Reference proteome</keyword>
<dbReference type="SUPFAM" id="SSF53474">
    <property type="entry name" value="alpha/beta-Hydrolases"/>
    <property type="match status" value="1"/>
</dbReference>
<dbReference type="InterPro" id="IPR029058">
    <property type="entry name" value="AB_hydrolase_fold"/>
</dbReference>
<evidence type="ECO:0000256" key="3">
    <source>
        <dbReference type="SAM" id="SignalP"/>
    </source>
</evidence>
<dbReference type="GO" id="GO:0008474">
    <property type="term" value="F:palmitoyl-(protein) hydrolase activity"/>
    <property type="evidence" value="ECO:0007669"/>
    <property type="project" value="TreeGrafter"/>
</dbReference>
<accession>A0AAV1HXB6</accession>
<reference evidence="5 6" key="1">
    <citation type="submission" date="2023-10" db="EMBL/GenBank/DDBJ databases">
        <authorList>
            <person name="Maclean D."/>
            <person name="Macfadyen A."/>
        </authorList>
    </citation>
    <scope>NUCLEOTIDE SEQUENCE [LARGE SCALE GENOMIC DNA]</scope>
</reference>
<evidence type="ECO:0000256" key="1">
    <source>
        <dbReference type="ARBA" id="ARBA00006499"/>
    </source>
</evidence>
<evidence type="ECO:0000259" key="4">
    <source>
        <dbReference type="Pfam" id="PF02230"/>
    </source>
</evidence>
<dbReference type="Gene3D" id="3.40.50.1820">
    <property type="entry name" value="alpha/beta hydrolase"/>
    <property type="match status" value="1"/>
</dbReference>
<keyword evidence="2" id="KW-0378">Hydrolase</keyword>
<feature type="signal peptide" evidence="3">
    <location>
        <begin position="1"/>
        <end position="21"/>
    </location>
</feature>
<dbReference type="AlphaFoldDB" id="A0AAV1HXB6"/>
<dbReference type="GO" id="GO:0052689">
    <property type="term" value="F:carboxylic ester hydrolase activity"/>
    <property type="evidence" value="ECO:0007669"/>
    <property type="project" value="TreeGrafter"/>
</dbReference>
<name>A0AAV1HXB6_9CHLO</name>
<keyword evidence="3" id="KW-0732">Signal</keyword>
<dbReference type="EMBL" id="CAUYUE010000003">
    <property type="protein sequence ID" value="CAK0749256.1"/>
    <property type="molecule type" value="Genomic_DNA"/>
</dbReference>
<dbReference type="InterPro" id="IPR050565">
    <property type="entry name" value="LYPA1-2/EST-like"/>
</dbReference>
<dbReference type="Pfam" id="PF02230">
    <property type="entry name" value="Abhydrolase_2"/>
    <property type="match status" value="1"/>
</dbReference>
<dbReference type="Proteomes" id="UP001314263">
    <property type="component" value="Unassembled WGS sequence"/>
</dbReference>
<evidence type="ECO:0000313" key="6">
    <source>
        <dbReference type="Proteomes" id="UP001314263"/>
    </source>
</evidence>
<comment type="similarity">
    <text evidence="1">Belongs to the AB hydrolase superfamily. AB hydrolase 2 family.</text>
</comment>
<proteinExistence type="inferred from homology"/>
<feature type="chain" id="PRO_5043718297" description="Phospholipase/carboxylesterase/thioesterase domain-containing protein" evidence="3">
    <location>
        <begin position="22"/>
        <end position="253"/>
    </location>
</feature>
<gene>
    <name evidence="5" type="ORF">CVIRNUC_001896</name>
</gene>
<evidence type="ECO:0000313" key="5">
    <source>
        <dbReference type="EMBL" id="CAK0749256.1"/>
    </source>
</evidence>
<comment type="caution">
    <text evidence="5">The sequence shown here is derived from an EMBL/GenBank/DDBJ whole genome shotgun (WGS) entry which is preliminary data.</text>
</comment>
<dbReference type="GO" id="GO:0005737">
    <property type="term" value="C:cytoplasm"/>
    <property type="evidence" value="ECO:0007669"/>
    <property type="project" value="TreeGrafter"/>
</dbReference>
<organism evidence="5 6">
    <name type="scientific">Coccomyxa viridis</name>
    <dbReference type="NCBI Taxonomy" id="1274662"/>
    <lineage>
        <taxon>Eukaryota</taxon>
        <taxon>Viridiplantae</taxon>
        <taxon>Chlorophyta</taxon>
        <taxon>core chlorophytes</taxon>
        <taxon>Trebouxiophyceae</taxon>
        <taxon>Trebouxiophyceae incertae sedis</taxon>
        <taxon>Coccomyxaceae</taxon>
        <taxon>Coccomyxa</taxon>
    </lineage>
</organism>
<dbReference type="InterPro" id="IPR003140">
    <property type="entry name" value="PLipase/COase/thioEstase"/>
</dbReference>
<dbReference type="PANTHER" id="PTHR10655:SF17">
    <property type="entry name" value="LYSOPHOSPHOLIPASE-LIKE PROTEIN 1"/>
    <property type="match status" value="1"/>
</dbReference>
<dbReference type="PANTHER" id="PTHR10655">
    <property type="entry name" value="LYSOPHOSPHOLIPASE-RELATED"/>
    <property type="match status" value="1"/>
</dbReference>
<feature type="domain" description="Phospholipase/carboxylesterase/thioesterase" evidence="4">
    <location>
        <begin position="44"/>
        <end position="250"/>
    </location>
</feature>
<protein>
    <recommendedName>
        <fullName evidence="4">Phospholipase/carboxylesterase/thioesterase domain-containing protein</fullName>
    </recommendedName>
</protein>
<sequence length="253" mass="27451">MAHRRLIVLLTSLAPLLQASAKQKAFQSTMSLTYPTPMIFGPPSGVHKSTLIFLHGLGDSGSGWADVAELDFGKRMRNTKIVLPTAPQRPITLNMGMRMNGWFDLTSLDKINDREDEDGLKESMRYVDALIAAEMEGGIPSERIMVGGFSQGGAVAVLALRSQHRLAGIVALSAYLPLRKFPPLLSPSNAETPVLMCHGDADPTVHFRFGQMSAEMLKEAGAQLSFKSYVGLHHGINTAEITDVTNFISSILS</sequence>